<protein>
    <submittedName>
        <fullName evidence="2">ADP-ribosylglycohydrolase family protein</fullName>
    </submittedName>
</protein>
<comment type="caution">
    <text evidence="2">The sequence shown here is derived from an EMBL/GenBank/DDBJ whole genome shotgun (WGS) entry which is preliminary data.</text>
</comment>
<dbReference type="Gene3D" id="1.10.4080.10">
    <property type="entry name" value="ADP-ribosylation/Crystallin J1"/>
    <property type="match status" value="1"/>
</dbReference>
<dbReference type="Pfam" id="PF03747">
    <property type="entry name" value="ADP_ribosyl_GH"/>
    <property type="match status" value="1"/>
</dbReference>
<dbReference type="Proteomes" id="UP001321481">
    <property type="component" value="Unassembled WGS sequence"/>
</dbReference>
<dbReference type="RefSeq" id="WP_283714689.1">
    <property type="nucleotide sequence ID" value="NZ_JASJND010000001.1"/>
</dbReference>
<evidence type="ECO:0000256" key="1">
    <source>
        <dbReference type="SAM" id="MobiDB-lite"/>
    </source>
</evidence>
<name>A0ABT6ZB53_9MICO</name>
<dbReference type="InterPro" id="IPR005502">
    <property type="entry name" value="Ribosyl_crysJ1"/>
</dbReference>
<accession>A0ABT6ZB53</accession>
<organism evidence="2 3">
    <name type="scientific">Microbacterium dauci</name>
    <dbReference type="NCBI Taxonomy" id="3048008"/>
    <lineage>
        <taxon>Bacteria</taxon>
        <taxon>Bacillati</taxon>
        <taxon>Actinomycetota</taxon>
        <taxon>Actinomycetes</taxon>
        <taxon>Micrococcales</taxon>
        <taxon>Microbacteriaceae</taxon>
        <taxon>Microbacterium</taxon>
    </lineage>
</organism>
<dbReference type="SUPFAM" id="SSF101478">
    <property type="entry name" value="ADP-ribosylglycohydrolase"/>
    <property type="match status" value="1"/>
</dbReference>
<sequence length="369" mass="39880">MQKDVARLKQFVSQIADRGPATWQSRTRGLFLGLTLGDALGQPAKHDSPAVLVSGVTTQLAAWTADALLRRTTRYGLYPPQTPHGEWDFMDSMIRTSLERWLMARDGDSRHGEVPAFGWLSDVPALRNPRGNATSTERALRRGSASRSNSCRPMIRSTVVAVYAGAERFQRASPAQTARAARTIAAATHDHPDVLASAELLTFVAVHALRTDGDLNDVLQAATRISDAEPSHAAVIAEVLELARSDLSAAESLHSIAPDDSAASVLRGALFLSARYPSRELAEDALKAALRAPDPDGVAAVVGALIGATHGYEVFPTVQLSRLELGWVMDRLAIDLGEEVREDKVPAGGWKEAGSPWNEPWWDVKYPGI</sequence>
<gene>
    <name evidence="2" type="ORF">QNI14_02890</name>
</gene>
<evidence type="ECO:0000313" key="3">
    <source>
        <dbReference type="Proteomes" id="UP001321481"/>
    </source>
</evidence>
<feature type="region of interest" description="Disordered" evidence="1">
    <location>
        <begin position="128"/>
        <end position="150"/>
    </location>
</feature>
<reference evidence="2 3" key="1">
    <citation type="submission" date="2023-05" db="EMBL/GenBank/DDBJ databases">
        <title>Microbacterium dauci sp.nov., Isolated from Carrot Rhizosphere Soil.</title>
        <authorList>
            <person name="Xiao Z."/>
            <person name="Zheng J."/>
        </authorList>
    </citation>
    <scope>NUCLEOTIDE SEQUENCE [LARGE SCALE GENOMIC DNA]</scope>
    <source>
        <strain evidence="2 3">LX3-4</strain>
    </source>
</reference>
<keyword evidence="3" id="KW-1185">Reference proteome</keyword>
<dbReference type="InterPro" id="IPR036705">
    <property type="entry name" value="Ribosyl_crysJ1_sf"/>
</dbReference>
<evidence type="ECO:0000313" key="2">
    <source>
        <dbReference type="EMBL" id="MDJ1113395.1"/>
    </source>
</evidence>
<proteinExistence type="predicted"/>
<dbReference type="EMBL" id="JASJND010000001">
    <property type="protein sequence ID" value="MDJ1113395.1"/>
    <property type="molecule type" value="Genomic_DNA"/>
</dbReference>